<comment type="caution">
    <text evidence="2">The sequence shown here is derived from an EMBL/GenBank/DDBJ whole genome shotgun (WGS) entry which is preliminary data.</text>
</comment>
<name>A0ABU3BRU8_9BACT</name>
<keyword evidence="1" id="KW-0472">Membrane</keyword>
<dbReference type="EMBL" id="JAVRHT010000020">
    <property type="protein sequence ID" value="MDT0632017.1"/>
    <property type="molecule type" value="Genomic_DNA"/>
</dbReference>
<gene>
    <name evidence="2" type="ORF">RM540_09700</name>
</gene>
<evidence type="ECO:0000313" key="2">
    <source>
        <dbReference type="EMBL" id="MDT0632017.1"/>
    </source>
</evidence>
<sequence>MPAPPPRPDAARDVALPLRIVWAAVLGGAAAALGTMGWLALARTVPAPLADRAEGAFYVVALIGVVGTAGAFALVHRMERRLGRAGSAAEAERTVRLHTVAALAAAEVPALAGALAAFLTGDLLALAFGAPLFAFAAFLWPSDDRVGAWLGARHR</sequence>
<reference evidence="2 3" key="1">
    <citation type="submission" date="2023-09" db="EMBL/GenBank/DDBJ databases">
        <authorList>
            <person name="Rey-Velasco X."/>
        </authorList>
    </citation>
    <scope>NUCLEOTIDE SEQUENCE [LARGE SCALE GENOMIC DNA]</scope>
    <source>
        <strain evidence="2 3">F394</strain>
    </source>
</reference>
<keyword evidence="1" id="KW-1133">Transmembrane helix</keyword>
<dbReference type="Proteomes" id="UP001267426">
    <property type="component" value="Unassembled WGS sequence"/>
</dbReference>
<dbReference type="RefSeq" id="WP_311663548.1">
    <property type="nucleotide sequence ID" value="NZ_JAVRHT010000020.1"/>
</dbReference>
<feature type="transmembrane region" description="Helical" evidence="1">
    <location>
        <begin position="56"/>
        <end position="75"/>
    </location>
</feature>
<feature type="transmembrane region" description="Helical" evidence="1">
    <location>
        <begin position="20"/>
        <end position="41"/>
    </location>
</feature>
<proteinExistence type="predicted"/>
<feature type="transmembrane region" description="Helical" evidence="1">
    <location>
        <begin position="123"/>
        <end position="140"/>
    </location>
</feature>
<evidence type="ECO:0008006" key="4">
    <source>
        <dbReference type="Google" id="ProtNLM"/>
    </source>
</evidence>
<organism evidence="2 3">
    <name type="scientific">Rubrivirga litoralis</name>
    <dbReference type="NCBI Taxonomy" id="3075598"/>
    <lineage>
        <taxon>Bacteria</taxon>
        <taxon>Pseudomonadati</taxon>
        <taxon>Rhodothermota</taxon>
        <taxon>Rhodothermia</taxon>
        <taxon>Rhodothermales</taxon>
        <taxon>Rubricoccaceae</taxon>
        <taxon>Rubrivirga</taxon>
    </lineage>
</organism>
<accession>A0ABU3BRU8</accession>
<feature type="transmembrane region" description="Helical" evidence="1">
    <location>
        <begin position="95"/>
        <end position="117"/>
    </location>
</feature>
<protein>
    <recommendedName>
        <fullName evidence="4">DUF2178 domain-containing protein</fullName>
    </recommendedName>
</protein>
<evidence type="ECO:0000256" key="1">
    <source>
        <dbReference type="SAM" id="Phobius"/>
    </source>
</evidence>
<keyword evidence="3" id="KW-1185">Reference proteome</keyword>
<evidence type="ECO:0000313" key="3">
    <source>
        <dbReference type="Proteomes" id="UP001267426"/>
    </source>
</evidence>
<keyword evidence="1" id="KW-0812">Transmembrane</keyword>